<dbReference type="EMBL" id="FNHE01000002">
    <property type="protein sequence ID" value="SDL83284.1"/>
    <property type="molecule type" value="Genomic_DNA"/>
</dbReference>
<protein>
    <submittedName>
        <fullName evidence="2">Pimeloyl-ACP methyl ester carboxylesterase</fullName>
    </submittedName>
</protein>
<proteinExistence type="predicted"/>
<dbReference type="OrthoDB" id="9814966at2"/>
<dbReference type="GO" id="GO:0003824">
    <property type="term" value="F:catalytic activity"/>
    <property type="evidence" value="ECO:0007669"/>
    <property type="project" value="UniProtKB-ARBA"/>
</dbReference>
<reference evidence="3" key="1">
    <citation type="submission" date="2016-10" db="EMBL/GenBank/DDBJ databases">
        <authorList>
            <person name="Varghese N."/>
            <person name="Submissions S."/>
        </authorList>
    </citation>
    <scope>NUCLEOTIDE SEQUENCE [LARGE SCALE GENOMIC DNA]</scope>
    <source>
        <strain evidence="3">DSM 45419</strain>
    </source>
</reference>
<sequence>MSLSTAAPRTDPPRPTVVLVHGAFADSSSWNGVIAQLRGDGHPVIGVANPLRALRSDAEYLCRVLDSLDGPLVVAGHSYGGSVMSEAADGNPRVRALVFVASFLLDEGESTGELAGKFPGNELGPALRPVPVAGPDGQPVHDLYIEQGKFRQVFAADVPEDVAALLAATQRPIVADALEGKATKAAWRTIPSWTVVTGQDLAVPARSQRFMAERAKSHVVEVDASHAVTVSRPDAVARVIDEAARATAG</sequence>
<dbReference type="PANTHER" id="PTHR37017:SF11">
    <property type="entry name" value="ESTERASE_LIPASE_THIOESTERASE DOMAIN-CONTAINING PROTEIN"/>
    <property type="match status" value="1"/>
</dbReference>
<name>A0A1G9NA06_9ACTN</name>
<dbReference type="Pfam" id="PF12697">
    <property type="entry name" value="Abhydrolase_6"/>
    <property type="match status" value="1"/>
</dbReference>
<dbReference type="STRING" id="1137991.SAMN05660642_00952"/>
<dbReference type="InterPro" id="IPR029058">
    <property type="entry name" value="AB_hydrolase_fold"/>
</dbReference>
<organism evidence="2 3">
    <name type="scientific">Geodermatophilus siccatus</name>
    <dbReference type="NCBI Taxonomy" id="1137991"/>
    <lineage>
        <taxon>Bacteria</taxon>
        <taxon>Bacillati</taxon>
        <taxon>Actinomycetota</taxon>
        <taxon>Actinomycetes</taxon>
        <taxon>Geodermatophilales</taxon>
        <taxon>Geodermatophilaceae</taxon>
        <taxon>Geodermatophilus</taxon>
    </lineage>
</organism>
<accession>A0A1G9NA06</accession>
<keyword evidence="3" id="KW-1185">Reference proteome</keyword>
<gene>
    <name evidence="2" type="ORF">SAMN05660642_00952</name>
</gene>
<dbReference type="InterPro" id="IPR000073">
    <property type="entry name" value="AB_hydrolase_1"/>
</dbReference>
<dbReference type="RefSeq" id="WP_091214480.1">
    <property type="nucleotide sequence ID" value="NZ_FNHE01000002.1"/>
</dbReference>
<dbReference type="InterPro" id="IPR052897">
    <property type="entry name" value="Sec-Metab_Biosynth_Hydrolase"/>
</dbReference>
<evidence type="ECO:0000313" key="2">
    <source>
        <dbReference type="EMBL" id="SDL83284.1"/>
    </source>
</evidence>
<dbReference type="SUPFAM" id="SSF53474">
    <property type="entry name" value="alpha/beta-Hydrolases"/>
    <property type="match status" value="1"/>
</dbReference>
<feature type="domain" description="AB hydrolase-1" evidence="1">
    <location>
        <begin position="17"/>
        <end position="238"/>
    </location>
</feature>
<dbReference type="Gene3D" id="3.40.50.1820">
    <property type="entry name" value="alpha/beta hydrolase"/>
    <property type="match status" value="1"/>
</dbReference>
<evidence type="ECO:0000259" key="1">
    <source>
        <dbReference type="Pfam" id="PF12697"/>
    </source>
</evidence>
<dbReference type="PANTHER" id="PTHR37017">
    <property type="entry name" value="AB HYDROLASE-1 DOMAIN-CONTAINING PROTEIN-RELATED"/>
    <property type="match status" value="1"/>
</dbReference>
<dbReference type="Proteomes" id="UP000198680">
    <property type="component" value="Unassembled WGS sequence"/>
</dbReference>
<evidence type="ECO:0000313" key="3">
    <source>
        <dbReference type="Proteomes" id="UP000198680"/>
    </source>
</evidence>
<dbReference type="AlphaFoldDB" id="A0A1G9NA06"/>